<dbReference type="AlphaFoldDB" id="A0A3B1DWT2"/>
<dbReference type="Gene3D" id="1.25.40.10">
    <property type="entry name" value="Tetratricopeptide repeat domain"/>
    <property type="match status" value="1"/>
</dbReference>
<dbReference type="EMBL" id="UOGK01000438">
    <property type="protein sequence ID" value="VAX40754.1"/>
    <property type="molecule type" value="Genomic_DNA"/>
</dbReference>
<dbReference type="Pfam" id="PF14559">
    <property type="entry name" value="TPR_19"/>
    <property type="match status" value="1"/>
</dbReference>
<name>A0A3B1DWT2_9ZZZZ</name>
<dbReference type="InterPro" id="IPR019734">
    <property type="entry name" value="TPR_rpt"/>
</dbReference>
<dbReference type="SUPFAM" id="SSF48452">
    <property type="entry name" value="TPR-like"/>
    <property type="match status" value="1"/>
</dbReference>
<evidence type="ECO:0000313" key="1">
    <source>
        <dbReference type="EMBL" id="VAX40754.1"/>
    </source>
</evidence>
<dbReference type="InterPro" id="IPR011990">
    <property type="entry name" value="TPR-like_helical_dom_sf"/>
</dbReference>
<gene>
    <name evidence="1" type="ORF">MNBD_PLANCTO03-1926</name>
</gene>
<protein>
    <submittedName>
        <fullName evidence="1">Uncharacterized protein</fullName>
    </submittedName>
</protein>
<dbReference type="PROSITE" id="PS50005">
    <property type="entry name" value="TPR"/>
    <property type="match status" value="1"/>
</dbReference>
<proteinExistence type="predicted"/>
<reference evidence="1" key="1">
    <citation type="submission" date="2018-06" db="EMBL/GenBank/DDBJ databases">
        <authorList>
            <person name="Zhirakovskaya E."/>
        </authorList>
    </citation>
    <scope>NUCLEOTIDE SEQUENCE</scope>
</reference>
<dbReference type="SMART" id="SM00028">
    <property type="entry name" value="TPR"/>
    <property type="match status" value="1"/>
</dbReference>
<organism evidence="1">
    <name type="scientific">hydrothermal vent metagenome</name>
    <dbReference type="NCBI Taxonomy" id="652676"/>
    <lineage>
        <taxon>unclassified sequences</taxon>
        <taxon>metagenomes</taxon>
        <taxon>ecological metagenomes</taxon>
    </lineage>
</organism>
<accession>A0A3B1DWT2</accession>
<sequence length="106" mass="11527">MPTLDQLLRLLDTSPDDAFVLYGIAMEHAKLGDHRAALPYFDRALEADPANPYHYYHKARSLEALGTIDEAQAVLALGLERAHAASDAQAISETTAYLDQLGSLSS</sequence>